<sequence>MATARKKLDELNLKTLRELVGLPQNKFCFDCGQRGPTYVNVTVGSFVCTKCSGILRGITPPHRVKSISMATFSLDEIETLRSKGNGFCKKVWLGLYEGTPPIFSDEQLVRDFMIEKYEKKRFYLEKSEMKTTITSEVPNTKQWSTGSTNGTSAKLQNGTKNGFSKISTNHISNGTFTNGTTRSRPEVKNHHQNGTNNNNLGNGFAVDFDKAEIFNNAPTISTKLENGFADFEHNQVYNANSDCNNGTPTPSNLNAWASTYQTPLNPQNSVRGNSHGPANYTSSNEDKYAALKDLDNEMKQQQHQDVWSTSTNSSTGSLYSSSTPNTGSAYGSPSPQSSIFGSPSQGQFMSAFNNLQENNSQIVNPFGISQSSSPWSVGNGFSNGYSNGPNGLSGMNALNSTQSSHGQINPFQDQLAKSNGLSNGVQSLFPSDGMKGSWSGNPFKLGTVSSSMNINNPFL</sequence>
<feature type="region of interest" description="Disordered" evidence="6">
    <location>
        <begin position="241"/>
        <end position="283"/>
    </location>
</feature>
<dbReference type="Gene3D" id="1.10.220.150">
    <property type="entry name" value="Arf GTPase activating protein"/>
    <property type="match status" value="1"/>
</dbReference>
<dbReference type="PANTHER" id="PTHR46134:SF3">
    <property type="entry name" value="ARFGAP WITH FG REPEATS 1"/>
    <property type="match status" value="1"/>
</dbReference>
<evidence type="ECO:0000256" key="2">
    <source>
        <dbReference type="ARBA" id="ARBA00022737"/>
    </source>
</evidence>
<dbReference type="CDD" id="cd08838">
    <property type="entry name" value="ArfGap_AGFG"/>
    <property type="match status" value="1"/>
</dbReference>
<dbReference type="GO" id="GO:0005737">
    <property type="term" value="C:cytoplasm"/>
    <property type="evidence" value="ECO:0007669"/>
    <property type="project" value="TreeGrafter"/>
</dbReference>
<reference evidence="8" key="2">
    <citation type="submission" date="2024-08" db="UniProtKB">
        <authorList>
            <consortium name="EnsemblMetazoa"/>
        </authorList>
    </citation>
    <scope>IDENTIFICATION</scope>
</reference>
<dbReference type="SMART" id="SM00105">
    <property type="entry name" value="ArfGap"/>
    <property type="match status" value="1"/>
</dbReference>
<evidence type="ECO:0000313" key="8">
    <source>
        <dbReference type="EnsemblMetazoa" id="XP_019767358.1"/>
    </source>
</evidence>
<dbReference type="FunFam" id="1.10.220.150:FF:000005">
    <property type="entry name" value="Arf-GAP domain and FG repeat-containing protein 1"/>
    <property type="match status" value="1"/>
</dbReference>
<dbReference type="Proteomes" id="UP000019118">
    <property type="component" value="Unassembled WGS sequence"/>
</dbReference>
<dbReference type="GO" id="GO:0016020">
    <property type="term" value="C:membrane"/>
    <property type="evidence" value="ECO:0007669"/>
    <property type="project" value="TreeGrafter"/>
</dbReference>
<evidence type="ECO:0000256" key="4">
    <source>
        <dbReference type="ARBA" id="ARBA00022833"/>
    </source>
</evidence>
<keyword evidence="4" id="KW-0862">Zinc</keyword>
<dbReference type="PROSITE" id="PS50115">
    <property type="entry name" value="ARFGAP"/>
    <property type="match status" value="1"/>
</dbReference>
<dbReference type="PANTHER" id="PTHR46134">
    <property type="entry name" value="DRONGO, ISOFORM F"/>
    <property type="match status" value="1"/>
</dbReference>
<keyword evidence="2" id="KW-0677">Repeat</keyword>
<reference evidence="9" key="1">
    <citation type="journal article" date="2013" name="Genome Biol.">
        <title>Draft genome of the mountain pine beetle, Dendroctonus ponderosae Hopkins, a major forest pest.</title>
        <authorList>
            <person name="Keeling C.I."/>
            <person name="Yuen M.M."/>
            <person name="Liao N.Y."/>
            <person name="Docking T.R."/>
            <person name="Chan S.K."/>
            <person name="Taylor G.A."/>
            <person name="Palmquist D.L."/>
            <person name="Jackman S.D."/>
            <person name="Nguyen A."/>
            <person name="Li M."/>
            <person name="Henderson H."/>
            <person name="Janes J.K."/>
            <person name="Zhao Y."/>
            <person name="Pandoh P."/>
            <person name="Moore R."/>
            <person name="Sperling F.A."/>
            <person name="Huber D.P."/>
            <person name="Birol I."/>
            <person name="Jones S.J."/>
            <person name="Bohlmann J."/>
        </authorList>
    </citation>
    <scope>NUCLEOTIDE SEQUENCE</scope>
</reference>
<dbReference type="Pfam" id="PF01412">
    <property type="entry name" value="ArfGap"/>
    <property type="match status" value="1"/>
</dbReference>
<dbReference type="GO" id="GO:0008270">
    <property type="term" value="F:zinc ion binding"/>
    <property type="evidence" value="ECO:0007669"/>
    <property type="project" value="UniProtKB-KW"/>
</dbReference>
<dbReference type="PRINTS" id="PR00405">
    <property type="entry name" value="REVINTRACTNG"/>
</dbReference>
<keyword evidence="9" id="KW-1185">Reference proteome</keyword>
<dbReference type="SUPFAM" id="SSF57863">
    <property type="entry name" value="ArfGap/RecO-like zinc finger"/>
    <property type="match status" value="1"/>
</dbReference>
<keyword evidence="3 5" id="KW-0863">Zinc-finger</keyword>
<feature type="compositionally biased region" description="Polar residues" evidence="6">
    <location>
        <begin position="324"/>
        <end position="345"/>
    </location>
</feature>
<feature type="compositionally biased region" description="Polar residues" evidence="6">
    <location>
        <begin position="241"/>
        <end position="272"/>
    </location>
</feature>
<dbReference type="AlphaFoldDB" id="A0AAR5Q291"/>
<evidence type="ECO:0000313" key="9">
    <source>
        <dbReference type="Proteomes" id="UP000019118"/>
    </source>
</evidence>
<feature type="region of interest" description="Disordered" evidence="6">
    <location>
        <begin position="297"/>
        <end position="345"/>
    </location>
</feature>
<dbReference type="InterPro" id="IPR037278">
    <property type="entry name" value="ARFGAP/RecO"/>
</dbReference>
<evidence type="ECO:0000256" key="3">
    <source>
        <dbReference type="ARBA" id="ARBA00022771"/>
    </source>
</evidence>
<dbReference type="GO" id="GO:0005096">
    <property type="term" value="F:GTPase activator activity"/>
    <property type="evidence" value="ECO:0007669"/>
    <property type="project" value="InterPro"/>
</dbReference>
<evidence type="ECO:0000256" key="6">
    <source>
        <dbReference type="SAM" id="MobiDB-lite"/>
    </source>
</evidence>
<feature type="compositionally biased region" description="Low complexity" evidence="6">
    <location>
        <begin position="308"/>
        <end position="323"/>
    </location>
</feature>
<feature type="domain" description="Arf-GAP" evidence="7">
    <location>
        <begin position="10"/>
        <end position="131"/>
    </location>
</feature>
<feature type="compositionally biased region" description="Polar residues" evidence="6">
    <location>
        <begin position="138"/>
        <end position="182"/>
    </location>
</feature>
<dbReference type="InterPro" id="IPR052248">
    <property type="entry name" value="Arf-GAP_FG-repeat_protein"/>
</dbReference>
<proteinExistence type="predicted"/>
<dbReference type="InterPro" id="IPR038508">
    <property type="entry name" value="ArfGAP_dom_sf"/>
</dbReference>
<evidence type="ECO:0000259" key="7">
    <source>
        <dbReference type="PROSITE" id="PS50115"/>
    </source>
</evidence>
<organism evidence="8 9">
    <name type="scientific">Dendroctonus ponderosae</name>
    <name type="common">Mountain pine beetle</name>
    <dbReference type="NCBI Taxonomy" id="77166"/>
    <lineage>
        <taxon>Eukaryota</taxon>
        <taxon>Metazoa</taxon>
        <taxon>Ecdysozoa</taxon>
        <taxon>Arthropoda</taxon>
        <taxon>Hexapoda</taxon>
        <taxon>Insecta</taxon>
        <taxon>Pterygota</taxon>
        <taxon>Neoptera</taxon>
        <taxon>Endopterygota</taxon>
        <taxon>Coleoptera</taxon>
        <taxon>Polyphaga</taxon>
        <taxon>Cucujiformia</taxon>
        <taxon>Curculionidae</taxon>
        <taxon>Scolytinae</taxon>
        <taxon>Dendroctonus</taxon>
    </lineage>
</organism>
<evidence type="ECO:0000256" key="5">
    <source>
        <dbReference type="PROSITE-ProRule" id="PRU00288"/>
    </source>
</evidence>
<evidence type="ECO:0000256" key="1">
    <source>
        <dbReference type="ARBA" id="ARBA00022723"/>
    </source>
</evidence>
<keyword evidence="1" id="KW-0479">Metal-binding</keyword>
<dbReference type="InterPro" id="IPR001164">
    <property type="entry name" value="ArfGAP_dom"/>
</dbReference>
<feature type="region of interest" description="Disordered" evidence="6">
    <location>
        <begin position="138"/>
        <end position="200"/>
    </location>
</feature>
<name>A0AAR5Q291_DENPD</name>
<dbReference type="EnsemblMetazoa" id="XM_019911799.1">
    <property type="protein sequence ID" value="XP_019767358.1"/>
    <property type="gene ID" value="LOC109542537"/>
</dbReference>
<protein>
    <recommendedName>
        <fullName evidence="7">Arf-GAP domain-containing protein</fullName>
    </recommendedName>
</protein>
<accession>A0AAR5Q291</accession>